<dbReference type="InterPro" id="IPR042072">
    <property type="entry name" value="DsrC-like_C"/>
</dbReference>
<dbReference type="Gene3D" id="1.10.10.370">
    <property type="entry name" value="DsrC-like protein, C-terminal domain"/>
    <property type="match status" value="1"/>
</dbReference>
<evidence type="ECO:0000256" key="1">
    <source>
        <dbReference type="ARBA" id="ARBA00004496"/>
    </source>
</evidence>
<dbReference type="SUPFAM" id="SSF69721">
    <property type="entry name" value="DsrC, the gamma subunit of dissimilatory sulfite reductase"/>
    <property type="match status" value="1"/>
</dbReference>
<comment type="function">
    <text evidence="3">Part of a sulfur-relay system.</text>
</comment>
<dbReference type="EC" id="2.8.1.-" evidence="3"/>
<comment type="similarity">
    <text evidence="3">Belongs to the dsrC/tusE family.</text>
</comment>
<proteinExistence type="inferred from homology"/>
<evidence type="ECO:0000313" key="5">
    <source>
        <dbReference type="Proteomes" id="UP000218899"/>
    </source>
</evidence>
<dbReference type="RefSeq" id="WP_096457927.1">
    <property type="nucleotide sequence ID" value="NZ_AP014936.1"/>
</dbReference>
<dbReference type="EMBL" id="AP014936">
    <property type="protein sequence ID" value="BAU46940.1"/>
    <property type="molecule type" value="Genomic_DNA"/>
</dbReference>
<dbReference type="Pfam" id="PF04358">
    <property type="entry name" value="DsrC"/>
    <property type="match status" value="1"/>
</dbReference>
<reference evidence="4 5" key="1">
    <citation type="submission" date="2015-08" db="EMBL/GenBank/DDBJ databases">
        <title>Complete genome sequence of Sulfurifustis variabilis.</title>
        <authorList>
            <person name="Miura A."/>
            <person name="Kojima H."/>
            <person name="Fukui M."/>
        </authorList>
    </citation>
    <scope>NUCLEOTIDE SEQUENCE [LARGE SCALE GENOMIC DNA]</scope>
    <source>
        <strain evidence="5">skN76</strain>
    </source>
</reference>
<comment type="subcellular location">
    <subcellularLocation>
        <location evidence="1">Cytoplasm</location>
    </subcellularLocation>
</comment>
<evidence type="ECO:0000313" key="4">
    <source>
        <dbReference type="EMBL" id="BAU46940.1"/>
    </source>
</evidence>
<gene>
    <name evidence="4" type="ORF">SVA_0358</name>
</gene>
<evidence type="ECO:0000256" key="3">
    <source>
        <dbReference type="PIRNR" id="PIRNR006223"/>
    </source>
</evidence>
<organism evidence="4 5">
    <name type="scientific">Sulfurifustis variabilis</name>
    <dbReference type="NCBI Taxonomy" id="1675686"/>
    <lineage>
        <taxon>Bacteria</taxon>
        <taxon>Pseudomonadati</taxon>
        <taxon>Pseudomonadota</taxon>
        <taxon>Gammaproteobacteria</taxon>
        <taxon>Acidiferrobacterales</taxon>
        <taxon>Acidiferrobacteraceae</taxon>
        <taxon>Sulfurifustis</taxon>
    </lineage>
</organism>
<accession>A0A1B4V0G6</accession>
<dbReference type="Proteomes" id="UP000218899">
    <property type="component" value="Chromosome"/>
</dbReference>
<dbReference type="GO" id="GO:0016740">
    <property type="term" value="F:transferase activity"/>
    <property type="evidence" value="ECO:0007669"/>
    <property type="project" value="UniProtKB-KW"/>
</dbReference>
<dbReference type="KEGG" id="sva:SVA_0358"/>
<keyword evidence="5" id="KW-1185">Reference proteome</keyword>
<dbReference type="PANTHER" id="PTHR37010:SF1">
    <property type="entry name" value="SULFURTRANSFERASE TUSE"/>
    <property type="match status" value="1"/>
</dbReference>
<sequence>METEGAVPVEFDEDGLLKDPGTWSEALAQEIARRNGIVALTPDHWEVIRTLREHYARHGVAPAMYHVCRSHGKGPFWVHDLFHTCLNAWRVAGLPNPGEEAKTYLSDAY</sequence>
<keyword evidence="3" id="KW-0808">Transferase</keyword>
<protein>
    <recommendedName>
        <fullName evidence="3">Sulfurtransferase</fullName>
        <ecNumber evidence="3">2.8.1.-</ecNumber>
    </recommendedName>
</protein>
<dbReference type="PIRSF" id="PIRSF006223">
    <property type="entry name" value="DsrC_TusE"/>
    <property type="match status" value="1"/>
</dbReference>
<dbReference type="OrthoDB" id="8562858at2"/>
<dbReference type="GO" id="GO:0002143">
    <property type="term" value="P:tRNA wobble position uridine thiolation"/>
    <property type="evidence" value="ECO:0007669"/>
    <property type="project" value="TreeGrafter"/>
</dbReference>
<evidence type="ECO:0000256" key="2">
    <source>
        <dbReference type="ARBA" id="ARBA00022490"/>
    </source>
</evidence>
<dbReference type="InterPro" id="IPR007453">
    <property type="entry name" value="DsrC/TusE"/>
</dbReference>
<dbReference type="PANTHER" id="PTHR37010">
    <property type="entry name" value="SULFURTRANSFERASE TUSE"/>
    <property type="match status" value="1"/>
</dbReference>
<dbReference type="GO" id="GO:0005737">
    <property type="term" value="C:cytoplasm"/>
    <property type="evidence" value="ECO:0007669"/>
    <property type="project" value="UniProtKB-SubCell"/>
</dbReference>
<dbReference type="Gene3D" id="3.30.1420.10">
    <property type="match status" value="1"/>
</dbReference>
<dbReference type="InterPro" id="IPR043163">
    <property type="entry name" value="DsrC-like_N"/>
</dbReference>
<dbReference type="InterPro" id="IPR025526">
    <property type="entry name" value="DsrC-like_dom_sf"/>
</dbReference>
<dbReference type="NCBIfam" id="TIGR03342">
    <property type="entry name" value="dsrC_tusE_dsvC"/>
    <property type="match status" value="1"/>
</dbReference>
<dbReference type="GO" id="GO:0097163">
    <property type="term" value="F:sulfur carrier activity"/>
    <property type="evidence" value="ECO:0007669"/>
    <property type="project" value="TreeGrafter"/>
</dbReference>
<dbReference type="AlphaFoldDB" id="A0A1B4V0G6"/>
<name>A0A1B4V0G6_9GAMM</name>
<keyword evidence="2" id="KW-0963">Cytoplasm</keyword>